<name>A0AA88I5P8_ARTSF</name>
<dbReference type="Pfam" id="PF23113">
    <property type="entry name" value="MARCHF6_C"/>
    <property type="match status" value="1"/>
</dbReference>
<keyword evidence="9 10" id="KW-0472">Membrane</keyword>
<dbReference type="EMBL" id="JAVRJZ010000005">
    <property type="protein sequence ID" value="KAK2722285.1"/>
    <property type="molecule type" value="Genomic_DNA"/>
</dbReference>
<keyword evidence="5" id="KW-0808">Transferase</keyword>
<evidence type="ECO:0000256" key="3">
    <source>
        <dbReference type="ARBA" id="ARBA00004906"/>
    </source>
</evidence>
<dbReference type="GO" id="GO:0061630">
    <property type="term" value="F:ubiquitin protein ligase activity"/>
    <property type="evidence" value="ECO:0007669"/>
    <property type="project" value="UniProtKB-EC"/>
</dbReference>
<comment type="pathway">
    <text evidence="3">Protein modification; protein ubiquitination.</text>
</comment>
<reference evidence="12" key="1">
    <citation type="submission" date="2023-07" db="EMBL/GenBank/DDBJ databases">
        <title>Chromosome-level genome assembly of Artemia franciscana.</title>
        <authorList>
            <person name="Jo E."/>
        </authorList>
    </citation>
    <scope>NUCLEOTIDE SEQUENCE</scope>
    <source>
        <tissue evidence="12">Whole body</tissue>
    </source>
</reference>
<dbReference type="GO" id="GO:0005789">
    <property type="term" value="C:endoplasmic reticulum membrane"/>
    <property type="evidence" value="ECO:0007669"/>
    <property type="project" value="TreeGrafter"/>
</dbReference>
<evidence type="ECO:0000256" key="7">
    <source>
        <dbReference type="ARBA" id="ARBA00022786"/>
    </source>
</evidence>
<evidence type="ECO:0000256" key="1">
    <source>
        <dbReference type="ARBA" id="ARBA00000900"/>
    </source>
</evidence>
<evidence type="ECO:0000256" key="5">
    <source>
        <dbReference type="ARBA" id="ARBA00022679"/>
    </source>
</evidence>
<keyword evidence="13" id="KW-1185">Reference proteome</keyword>
<dbReference type="Proteomes" id="UP001187531">
    <property type="component" value="Unassembled WGS sequence"/>
</dbReference>
<accession>A0AA88I5P8</accession>
<evidence type="ECO:0000259" key="11">
    <source>
        <dbReference type="Pfam" id="PF23113"/>
    </source>
</evidence>
<comment type="caution">
    <text evidence="12">The sequence shown here is derived from an EMBL/GenBank/DDBJ whole genome shotgun (WGS) entry which is preliminary data.</text>
</comment>
<evidence type="ECO:0000256" key="8">
    <source>
        <dbReference type="ARBA" id="ARBA00022989"/>
    </source>
</evidence>
<keyword evidence="8 10" id="KW-1133">Transmembrane helix</keyword>
<feature type="transmembrane region" description="Helical" evidence="10">
    <location>
        <begin position="149"/>
        <end position="173"/>
    </location>
</feature>
<keyword evidence="7" id="KW-0833">Ubl conjugation pathway</keyword>
<evidence type="ECO:0000256" key="6">
    <source>
        <dbReference type="ARBA" id="ARBA00022692"/>
    </source>
</evidence>
<dbReference type="AlphaFoldDB" id="A0AA88I5P8"/>
<dbReference type="EC" id="2.3.2.27" evidence="4"/>
<evidence type="ECO:0000256" key="2">
    <source>
        <dbReference type="ARBA" id="ARBA00004141"/>
    </source>
</evidence>
<evidence type="ECO:0000256" key="9">
    <source>
        <dbReference type="ARBA" id="ARBA00023136"/>
    </source>
</evidence>
<feature type="transmembrane region" description="Helical" evidence="10">
    <location>
        <begin position="279"/>
        <end position="302"/>
    </location>
</feature>
<protein>
    <recommendedName>
        <fullName evidence="4">RING-type E3 ubiquitin transferase</fullName>
        <ecNumber evidence="4">2.3.2.27</ecNumber>
    </recommendedName>
</protein>
<feature type="transmembrane region" description="Helical" evidence="10">
    <location>
        <begin position="194"/>
        <end position="219"/>
    </location>
</feature>
<feature type="transmembrane region" description="Helical" evidence="10">
    <location>
        <begin position="322"/>
        <end position="341"/>
    </location>
</feature>
<dbReference type="GO" id="GO:0036503">
    <property type="term" value="P:ERAD pathway"/>
    <property type="evidence" value="ECO:0007669"/>
    <property type="project" value="TreeGrafter"/>
</dbReference>
<comment type="subcellular location">
    <subcellularLocation>
        <location evidence="2">Membrane</location>
        <topology evidence="2">Multi-pass membrane protein</topology>
    </subcellularLocation>
</comment>
<dbReference type="PANTHER" id="PTHR13145:SF0">
    <property type="entry name" value="E3 UBIQUITIN-PROTEIN LIGASE MARCHF6"/>
    <property type="match status" value="1"/>
</dbReference>
<dbReference type="InterPro" id="IPR056521">
    <property type="entry name" value="MARCHF6-like_C"/>
</dbReference>
<feature type="transmembrane region" description="Helical" evidence="10">
    <location>
        <begin position="239"/>
        <end position="259"/>
    </location>
</feature>
<keyword evidence="6 10" id="KW-0812">Transmembrane</keyword>
<sequence>MTVEGVLGQSFFGSPVKLHFAMHLTNYLKAVLLSSLRIHQRRGCTDNIFAFRLIIQQFERYNLPLILMFLDFIAAFDSVTRQKLWKILENDGMPLKFVELMKAYYDASVSRVRIYGEETEEFLVEFGVKQGFGIGRAIMFPWKGQVHDLYTAFTGLYICWLSIRFGTLVYQWIPEGRQAMLKRFKLWVKIGTKSFVAFFLLVGVVPFLLGLTLDLVLIVPLRIPLHQTPIYFLTQDWCLGVLYTKIICAVTMMSPDWWLRHALEQMYQNGLRNLDINFVVFKLAGPAIFWLGLTLACPYVIGHSILPYFILNEDVLGLIHRRMYPFCFSVIAIANIMYWQITQFKRLYEHIRNDR</sequence>
<evidence type="ECO:0000256" key="4">
    <source>
        <dbReference type="ARBA" id="ARBA00012483"/>
    </source>
</evidence>
<gene>
    <name evidence="12" type="ORF">QYM36_002722</name>
</gene>
<proteinExistence type="predicted"/>
<feature type="domain" description="E3 ubiquitin-protein ligase MARCHF6-like C-terminal" evidence="11">
    <location>
        <begin position="178"/>
        <end position="352"/>
    </location>
</feature>
<evidence type="ECO:0000256" key="10">
    <source>
        <dbReference type="SAM" id="Phobius"/>
    </source>
</evidence>
<evidence type="ECO:0000313" key="12">
    <source>
        <dbReference type="EMBL" id="KAK2722285.1"/>
    </source>
</evidence>
<organism evidence="12 13">
    <name type="scientific">Artemia franciscana</name>
    <name type="common">Brine shrimp</name>
    <name type="synonym">Artemia sanfranciscana</name>
    <dbReference type="NCBI Taxonomy" id="6661"/>
    <lineage>
        <taxon>Eukaryota</taxon>
        <taxon>Metazoa</taxon>
        <taxon>Ecdysozoa</taxon>
        <taxon>Arthropoda</taxon>
        <taxon>Crustacea</taxon>
        <taxon>Branchiopoda</taxon>
        <taxon>Anostraca</taxon>
        <taxon>Artemiidae</taxon>
        <taxon>Artemia</taxon>
    </lineage>
</organism>
<comment type="catalytic activity">
    <reaction evidence="1">
        <text>S-ubiquitinyl-[E2 ubiquitin-conjugating enzyme]-L-cysteine + [acceptor protein]-L-lysine = [E2 ubiquitin-conjugating enzyme]-L-cysteine + N(6)-ubiquitinyl-[acceptor protein]-L-lysine.</text>
        <dbReference type="EC" id="2.3.2.27"/>
    </reaction>
</comment>
<evidence type="ECO:0000313" key="13">
    <source>
        <dbReference type="Proteomes" id="UP001187531"/>
    </source>
</evidence>
<dbReference type="PANTHER" id="PTHR13145">
    <property type="entry name" value="SSM4 PROTEIN"/>
    <property type="match status" value="1"/>
</dbReference>